<keyword evidence="1" id="KW-0812">Transmembrane</keyword>
<dbReference type="EMBL" id="PGCL01000001">
    <property type="protein sequence ID" value="TAJ45312.1"/>
    <property type="molecule type" value="Genomic_DNA"/>
</dbReference>
<feature type="transmembrane region" description="Helical" evidence="1">
    <location>
        <begin position="6"/>
        <end position="37"/>
    </location>
</feature>
<dbReference type="AlphaFoldDB" id="A0A483CYK1"/>
<comment type="caution">
    <text evidence="2">The sequence shown here is derived from an EMBL/GenBank/DDBJ whole genome shotgun (WGS) entry which is preliminary data.</text>
</comment>
<dbReference type="Proteomes" id="UP000292580">
    <property type="component" value="Unassembled WGS sequence"/>
</dbReference>
<protein>
    <submittedName>
        <fullName evidence="2">Uncharacterized protein</fullName>
    </submittedName>
</protein>
<evidence type="ECO:0000313" key="2">
    <source>
        <dbReference type="EMBL" id="TAJ45312.1"/>
    </source>
</evidence>
<keyword evidence="3" id="KW-1185">Reference proteome</keyword>
<dbReference type="RefSeq" id="WP_130645658.1">
    <property type="nucleotide sequence ID" value="NZ_PGCL01000001.1"/>
</dbReference>
<organism evidence="2 3">
    <name type="scientific">Methanofollis fontis</name>
    <dbReference type="NCBI Taxonomy" id="2052832"/>
    <lineage>
        <taxon>Archaea</taxon>
        <taxon>Methanobacteriati</taxon>
        <taxon>Methanobacteriota</taxon>
        <taxon>Stenosarchaea group</taxon>
        <taxon>Methanomicrobia</taxon>
        <taxon>Methanomicrobiales</taxon>
        <taxon>Methanomicrobiaceae</taxon>
        <taxon>Methanofollis</taxon>
    </lineage>
</organism>
<gene>
    <name evidence="2" type="ORF">CUJ86_00765</name>
</gene>
<accession>A0A483CYK1</accession>
<feature type="transmembrane region" description="Helical" evidence="1">
    <location>
        <begin position="121"/>
        <end position="142"/>
    </location>
</feature>
<sequence length="151" mass="15415">MDGRIWAGIAAVLGIAAALSGPAWIAGLAGVAVFAAVFLLSAGRADRWFLLLAAGGLLAVAAGLSSPLFSLAILVVVLGGMIDGCGLFGRRSDYFGFLAFAVAVAFGIAPLAMMRHVYLPSVLLLIGAAALGGAVLVLWYRLAWTSQRGEP</sequence>
<proteinExistence type="predicted"/>
<feature type="transmembrane region" description="Helical" evidence="1">
    <location>
        <begin position="94"/>
        <end position="114"/>
    </location>
</feature>
<keyword evidence="1" id="KW-1133">Transmembrane helix</keyword>
<feature type="transmembrane region" description="Helical" evidence="1">
    <location>
        <begin position="49"/>
        <end position="82"/>
    </location>
</feature>
<keyword evidence="1" id="KW-0472">Membrane</keyword>
<name>A0A483CYK1_9EURY</name>
<evidence type="ECO:0000313" key="3">
    <source>
        <dbReference type="Proteomes" id="UP000292580"/>
    </source>
</evidence>
<reference evidence="2 3" key="1">
    <citation type="submission" date="2017-11" db="EMBL/GenBank/DDBJ databases">
        <title>Isolation and Characterization of Methanofollis Species from Methane Seep Offshore SW Taiwan.</title>
        <authorList>
            <person name="Teng N.-H."/>
            <person name="Lai M.-C."/>
            <person name="Chen S.-C."/>
        </authorList>
    </citation>
    <scope>NUCLEOTIDE SEQUENCE [LARGE SCALE GENOMIC DNA]</scope>
    <source>
        <strain evidence="2 3">FWC-SCC2</strain>
    </source>
</reference>
<evidence type="ECO:0000256" key="1">
    <source>
        <dbReference type="SAM" id="Phobius"/>
    </source>
</evidence>